<proteinExistence type="predicted"/>
<reference evidence="2 3" key="1">
    <citation type="submission" date="2015-06" db="EMBL/GenBank/DDBJ databases">
        <title>Survival trade-offs in plant roots during colonization by closely related pathogenic and mutualistic fungi.</title>
        <authorList>
            <person name="Hacquard S."/>
            <person name="Kracher B."/>
            <person name="Hiruma K."/>
            <person name="Weinman A."/>
            <person name="Muench P."/>
            <person name="Garrido Oter R."/>
            <person name="Ver Loren van Themaat E."/>
            <person name="Dallerey J.-F."/>
            <person name="Damm U."/>
            <person name="Henrissat B."/>
            <person name="Lespinet O."/>
            <person name="Thon M."/>
            <person name="Kemen E."/>
            <person name="McHardy A.C."/>
            <person name="Schulze-Lefert P."/>
            <person name="O'Connell R.J."/>
        </authorList>
    </citation>
    <scope>NUCLEOTIDE SEQUENCE [LARGE SCALE GENOMIC DNA]</scope>
    <source>
        <strain evidence="2 3">MAFF 238704</strain>
    </source>
</reference>
<evidence type="ECO:0000313" key="2">
    <source>
        <dbReference type="EMBL" id="KZL86128.1"/>
    </source>
</evidence>
<evidence type="ECO:0000313" key="3">
    <source>
        <dbReference type="Proteomes" id="UP000076584"/>
    </source>
</evidence>
<dbReference type="EMBL" id="LFIW01000520">
    <property type="protein sequence ID" value="KZL86128.1"/>
    <property type="molecule type" value="Genomic_DNA"/>
</dbReference>
<comment type="caution">
    <text evidence="2">The sequence shown here is derived from an EMBL/GenBank/DDBJ whole genome shotgun (WGS) entry which is preliminary data.</text>
</comment>
<feature type="chain" id="PRO_5007837805" evidence="1">
    <location>
        <begin position="19"/>
        <end position="107"/>
    </location>
</feature>
<dbReference type="AlphaFoldDB" id="A0A162NN56"/>
<gene>
    <name evidence="2" type="ORF">CI238_09109</name>
</gene>
<evidence type="ECO:0000256" key="1">
    <source>
        <dbReference type="SAM" id="SignalP"/>
    </source>
</evidence>
<sequence length="107" mass="11203">MKVFTSTLVFFFATVALAADCFGGAPKANAPYRNRAAELCRNCGPVGACVYQVTSGGGVVCSMTVPRNKPTLYCEEAMGDIIGQCIGGGQSGGTWNYDGESYECHAN</sequence>
<feature type="signal peptide" evidence="1">
    <location>
        <begin position="1"/>
        <end position="18"/>
    </location>
</feature>
<keyword evidence="3" id="KW-1185">Reference proteome</keyword>
<protein>
    <submittedName>
        <fullName evidence="2">Uncharacterized protein</fullName>
    </submittedName>
</protein>
<keyword evidence="1" id="KW-0732">Signal</keyword>
<name>A0A162NN56_COLIC</name>
<organism evidence="2 3">
    <name type="scientific">Colletotrichum incanum</name>
    <name type="common">Soybean anthracnose fungus</name>
    <dbReference type="NCBI Taxonomy" id="1573173"/>
    <lineage>
        <taxon>Eukaryota</taxon>
        <taxon>Fungi</taxon>
        <taxon>Dikarya</taxon>
        <taxon>Ascomycota</taxon>
        <taxon>Pezizomycotina</taxon>
        <taxon>Sordariomycetes</taxon>
        <taxon>Hypocreomycetidae</taxon>
        <taxon>Glomerellales</taxon>
        <taxon>Glomerellaceae</taxon>
        <taxon>Colletotrichum</taxon>
        <taxon>Colletotrichum spaethianum species complex</taxon>
    </lineage>
</organism>
<accession>A0A162NN56</accession>
<dbReference type="Proteomes" id="UP000076584">
    <property type="component" value="Unassembled WGS sequence"/>
</dbReference>